<feature type="non-terminal residue" evidence="2">
    <location>
        <position position="1"/>
    </location>
</feature>
<accession>A0A821RDR5</accession>
<comment type="caution">
    <text evidence="2">The sequence shown here is derived from an EMBL/GenBank/DDBJ whole genome shotgun (WGS) entry which is preliminary data.</text>
</comment>
<dbReference type="AlphaFoldDB" id="A0A821RDR5"/>
<feature type="compositionally biased region" description="Acidic residues" evidence="1">
    <location>
        <begin position="80"/>
        <end position="101"/>
    </location>
</feature>
<evidence type="ECO:0000313" key="2">
    <source>
        <dbReference type="EMBL" id="CAF4836642.1"/>
    </source>
</evidence>
<evidence type="ECO:0000313" key="3">
    <source>
        <dbReference type="Proteomes" id="UP000663873"/>
    </source>
</evidence>
<gene>
    <name evidence="2" type="ORF">UJA718_LOCUS42856</name>
</gene>
<keyword evidence="3" id="KW-1185">Reference proteome</keyword>
<dbReference type="EMBL" id="CAJOBP010056856">
    <property type="protein sequence ID" value="CAF4836642.1"/>
    <property type="molecule type" value="Genomic_DNA"/>
</dbReference>
<reference evidence="2" key="1">
    <citation type="submission" date="2021-02" db="EMBL/GenBank/DDBJ databases">
        <authorList>
            <person name="Nowell W R."/>
        </authorList>
    </citation>
    <scope>NUCLEOTIDE SEQUENCE</scope>
</reference>
<name>A0A821RDR5_9BILA</name>
<protein>
    <submittedName>
        <fullName evidence="2">Uncharacterized protein</fullName>
    </submittedName>
</protein>
<feature type="region of interest" description="Disordered" evidence="1">
    <location>
        <begin position="79"/>
        <end position="101"/>
    </location>
</feature>
<evidence type="ECO:0000256" key="1">
    <source>
        <dbReference type="SAM" id="MobiDB-lite"/>
    </source>
</evidence>
<feature type="non-terminal residue" evidence="2">
    <location>
        <position position="101"/>
    </location>
</feature>
<dbReference type="Proteomes" id="UP000663873">
    <property type="component" value="Unassembled WGS sequence"/>
</dbReference>
<organism evidence="2 3">
    <name type="scientific">Rotaria socialis</name>
    <dbReference type="NCBI Taxonomy" id="392032"/>
    <lineage>
        <taxon>Eukaryota</taxon>
        <taxon>Metazoa</taxon>
        <taxon>Spiralia</taxon>
        <taxon>Gnathifera</taxon>
        <taxon>Rotifera</taxon>
        <taxon>Eurotatoria</taxon>
        <taxon>Bdelloidea</taxon>
        <taxon>Philodinida</taxon>
        <taxon>Philodinidae</taxon>
        <taxon>Rotaria</taxon>
    </lineage>
</organism>
<sequence>YCLIYNYLSGTMDPVYDQGASPFSDIDFAELGIRPLPLPDDNKELDDSSIGCFGAEKTVDFNVYSAEIQIAIDGKKITTNEDDSSMLDDEDSSEFDIDPET</sequence>
<proteinExistence type="predicted"/>